<feature type="region of interest" description="Disordered" evidence="1">
    <location>
        <begin position="684"/>
        <end position="723"/>
    </location>
</feature>
<keyword evidence="3" id="KW-1185">Reference proteome</keyword>
<comment type="caution">
    <text evidence="2">The sequence shown here is derived from an EMBL/GenBank/DDBJ whole genome shotgun (WGS) entry which is preliminary data.</text>
</comment>
<gene>
    <name evidence="2" type="ORF">AGLY_007935</name>
</gene>
<organism evidence="2 3">
    <name type="scientific">Aphis glycines</name>
    <name type="common">Soybean aphid</name>
    <dbReference type="NCBI Taxonomy" id="307491"/>
    <lineage>
        <taxon>Eukaryota</taxon>
        <taxon>Metazoa</taxon>
        <taxon>Ecdysozoa</taxon>
        <taxon>Arthropoda</taxon>
        <taxon>Hexapoda</taxon>
        <taxon>Insecta</taxon>
        <taxon>Pterygota</taxon>
        <taxon>Neoptera</taxon>
        <taxon>Paraneoptera</taxon>
        <taxon>Hemiptera</taxon>
        <taxon>Sternorrhyncha</taxon>
        <taxon>Aphidomorpha</taxon>
        <taxon>Aphidoidea</taxon>
        <taxon>Aphididae</taxon>
        <taxon>Aphidini</taxon>
        <taxon>Aphis</taxon>
        <taxon>Aphis</taxon>
    </lineage>
</organism>
<feature type="region of interest" description="Disordered" evidence="1">
    <location>
        <begin position="401"/>
        <end position="570"/>
    </location>
</feature>
<evidence type="ECO:0000256" key="1">
    <source>
        <dbReference type="SAM" id="MobiDB-lite"/>
    </source>
</evidence>
<feature type="compositionally biased region" description="Pro residues" evidence="1">
    <location>
        <begin position="453"/>
        <end position="481"/>
    </location>
</feature>
<protein>
    <submittedName>
        <fullName evidence="2">Uncharacterized protein</fullName>
    </submittedName>
</protein>
<feature type="region of interest" description="Disordered" evidence="1">
    <location>
        <begin position="334"/>
        <end position="369"/>
    </location>
</feature>
<proteinExistence type="predicted"/>
<evidence type="ECO:0000313" key="2">
    <source>
        <dbReference type="EMBL" id="KAE9535202.1"/>
    </source>
</evidence>
<feature type="compositionally biased region" description="Low complexity" evidence="1">
    <location>
        <begin position="443"/>
        <end position="452"/>
    </location>
</feature>
<feature type="compositionally biased region" description="Basic and acidic residues" evidence="1">
    <location>
        <begin position="693"/>
        <end position="703"/>
    </location>
</feature>
<accession>A0A6G0TP05</accession>
<feature type="compositionally biased region" description="Pro residues" evidence="1">
    <location>
        <begin position="408"/>
        <end position="442"/>
    </location>
</feature>
<feature type="compositionally biased region" description="Basic and acidic residues" evidence="1">
    <location>
        <begin position="504"/>
        <end position="513"/>
    </location>
</feature>
<dbReference type="EMBL" id="VYZN01000026">
    <property type="protein sequence ID" value="KAE9535202.1"/>
    <property type="molecule type" value="Genomic_DNA"/>
</dbReference>
<feature type="compositionally biased region" description="Polar residues" evidence="1">
    <location>
        <begin position="552"/>
        <end position="570"/>
    </location>
</feature>
<sequence>MNNRNECSPRIIKRANIKKPIDNATKYDFYRQINHLSIMKLDNETDKLNYSSWLTRLDNENSDLKMHLIKILFISLRSDRSLRMFLKPPPDDLNDLELMSDNTMEMVKYLQDNNVADEPITNENDREQIKHRRFAAVATDMRSYTTTKTAPYFVQSFYVRSDFPIYTWYNPTSINVPSNFDHNQWELYLNRFQILTESKNFNSKHRNRCEDIIPIDQISKEVATAFNWHPYSILGNEENRPKRTPAFIEIDVNIANQQCNQQQIDDAAFAIVYCKVFPGNKILDPKLYTTTLTPDAKFIFKMTGVTLVNYSNFKSKKEEQPPSDCKLKLRKQITEKSSNDNDAAIPKQQPPPTCLKKNAIQRGQSNPDVSCSLVNFEFSDKRTAEDRSRFLTSEKIVNNRPAVTRALPSPPSPSLSQPPPSRPSTPSPPLPSPSTPSPPPPSTSSQPLQRTPSQPPQRTPSQPPQRTPSPPPSRPPTPTPTPVNDFHAPAVDWNPDVSSYSAFSDRRNTEDPSRFMTSERIVDDRSAEMCTPPSPPSPDNDYRADDADQSEDVSSAAASDWSTETGPERCNSNILQTSQLHRDDDYASSLSTLTSADSSIEIQLAGRRDPDPYVNYDRRTDNFALDNSDRYPFDGRETLNTSHDFSFQDDFNRSPDEYAADAWPPRYNLVDDVSMPGSMVIGPWSLSGNMSRSGRDAEIDNSRIPDQYDTSCSESDIASEPDD</sequence>
<reference evidence="2 3" key="1">
    <citation type="submission" date="2019-08" db="EMBL/GenBank/DDBJ databases">
        <title>The genome of the soybean aphid Biotype 1, its phylome, world population structure and adaptation to the North American continent.</title>
        <authorList>
            <person name="Giordano R."/>
            <person name="Donthu R.K."/>
            <person name="Hernandez A.G."/>
            <person name="Wright C.L."/>
            <person name="Zimin A.V."/>
        </authorList>
    </citation>
    <scope>NUCLEOTIDE SEQUENCE [LARGE SCALE GENOMIC DNA]</scope>
    <source>
        <tissue evidence="2">Whole aphids</tissue>
    </source>
</reference>
<evidence type="ECO:0000313" key="3">
    <source>
        <dbReference type="Proteomes" id="UP000475862"/>
    </source>
</evidence>
<dbReference type="OrthoDB" id="6630592at2759"/>
<name>A0A6G0TP05_APHGL</name>
<dbReference type="AlphaFoldDB" id="A0A6G0TP05"/>
<dbReference type="Proteomes" id="UP000475862">
    <property type="component" value="Unassembled WGS sequence"/>
</dbReference>
<dbReference type="PRINTS" id="PR01217">
    <property type="entry name" value="PRICHEXTENSN"/>
</dbReference>